<dbReference type="Proteomes" id="UP001317516">
    <property type="component" value="Chromosome"/>
</dbReference>
<proteinExistence type="predicted"/>
<evidence type="ECO:0000313" key="1">
    <source>
        <dbReference type="EMBL" id="BDU63078.1"/>
    </source>
</evidence>
<organism evidence="1 2">
    <name type="scientific">Candidatus Borrelia fainii</name>
    <dbReference type="NCBI Taxonomy" id="2518322"/>
    <lineage>
        <taxon>Bacteria</taxon>
        <taxon>Pseudomonadati</taxon>
        <taxon>Spirochaetota</taxon>
        <taxon>Spirochaetia</taxon>
        <taxon>Spirochaetales</taxon>
        <taxon>Borreliaceae</taxon>
        <taxon>Borrelia</taxon>
    </lineage>
</organism>
<gene>
    <name evidence="1" type="ORF">BOFE_06180</name>
</gene>
<accession>A0ABM8DKG6</accession>
<protein>
    <submittedName>
        <fullName evidence="1">Uncharacterized protein</fullName>
    </submittedName>
</protein>
<keyword evidence="2" id="KW-1185">Reference proteome</keyword>
<sequence>MGVTNAHLLTKWGAFVSSKAFSYKASFTKGTFNCAKYLTPPCISLVDLEEVPFA</sequence>
<evidence type="ECO:0000313" key="2">
    <source>
        <dbReference type="Proteomes" id="UP001317516"/>
    </source>
</evidence>
<reference evidence="1 2" key="1">
    <citation type="submission" date="2022-11" db="EMBL/GenBank/DDBJ databases">
        <title>Genome sequence of clinical isolate of the human pathogenic Borrelia fainii.</title>
        <authorList>
            <person name="Itokawa K."/>
            <person name="Sato K."/>
            <person name="Qiu Y."/>
        </authorList>
    </citation>
    <scope>NUCLEOTIDE SEQUENCE [LARGE SCALE GENOMIC DNA]</scope>
    <source>
        <strain evidence="1 2">Qtaro</strain>
    </source>
</reference>
<name>A0ABM8DKG6_9SPIR</name>
<dbReference type="EMBL" id="AP027070">
    <property type="protein sequence ID" value="BDU63078.1"/>
    <property type="molecule type" value="Genomic_DNA"/>
</dbReference>